<dbReference type="PANTHER" id="PTHR41795:SF1">
    <property type="entry name" value="EXOPOLYSACCHARIDE SYNTHESIS PROTEIN"/>
    <property type="match status" value="1"/>
</dbReference>
<sequence>MSSTSDTAPSVTVLLGDFLERFAPDEAASAREKSITLAELIDALDERAFGLGILILALPCAVPFLYGIPQIVALPMLALAAQLAMGREHPWLPDTLGRRKVAVGGLKTVVRRAHSTLGILEKLTAPRLTALTDGVGARIVGALMLIPAGSILLPFPLTNTTPGIGVGIAAVGLLERDGLLVLLGLAIGLVWVFLLVFFGAEAISAAKDFLLTRLSS</sequence>
<evidence type="ECO:0000313" key="3">
    <source>
        <dbReference type="Proteomes" id="UP001142610"/>
    </source>
</evidence>
<dbReference type="PANTHER" id="PTHR41795">
    <property type="entry name" value="EXOPOLYSACCHARIDE SYNTHESIS PROTEIN"/>
    <property type="match status" value="1"/>
</dbReference>
<keyword evidence="1" id="KW-0472">Membrane</keyword>
<gene>
    <name evidence="2" type="ORF">NOG11_02895</name>
</gene>
<accession>A0A9X2L772</accession>
<keyword evidence="1" id="KW-1133">Transmembrane helix</keyword>
<proteinExistence type="predicted"/>
<dbReference type="Pfam" id="PF06055">
    <property type="entry name" value="ExoD"/>
    <property type="match status" value="1"/>
</dbReference>
<dbReference type="EMBL" id="JANIBC010000001">
    <property type="protein sequence ID" value="MCQ8184325.1"/>
    <property type="molecule type" value="Genomic_DNA"/>
</dbReference>
<feature type="transmembrane region" description="Helical" evidence="1">
    <location>
        <begin position="178"/>
        <end position="200"/>
    </location>
</feature>
<comment type="caution">
    <text evidence="2">The sequence shown here is derived from an EMBL/GenBank/DDBJ whole genome shotgun (WGS) entry which is preliminary data.</text>
</comment>
<protein>
    <submittedName>
        <fullName evidence="2">Exopolysaccharide biosynthesis protein</fullName>
    </submittedName>
</protein>
<evidence type="ECO:0000313" key="2">
    <source>
        <dbReference type="EMBL" id="MCQ8184325.1"/>
    </source>
</evidence>
<name>A0A9X2L772_9PROT</name>
<organism evidence="2 3">
    <name type="scientific">Parvularcula maris</name>
    <dbReference type="NCBI Taxonomy" id="2965077"/>
    <lineage>
        <taxon>Bacteria</taxon>
        <taxon>Pseudomonadati</taxon>
        <taxon>Pseudomonadota</taxon>
        <taxon>Alphaproteobacteria</taxon>
        <taxon>Parvularculales</taxon>
        <taxon>Parvularculaceae</taxon>
        <taxon>Parvularcula</taxon>
    </lineage>
</organism>
<dbReference type="PIRSF" id="PIRSF033239">
    <property type="entry name" value="ExoD"/>
    <property type="match status" value="1"/>
</dbReference>
<evidence type="ECO:0000256" key="1">
    <source>
        <dbReference type="SAM" id="Phobius"/>
    </source>
</evidence>
<dbReference type="AlphaFoldDB" id="A0A9X2L772"/>
<dbReference type="Proteomes" id="UP001142610">
    <property type="component" value="Unassembled WGS sequence"/>
</dbReference>
<feature type="transmembrane region" description="Helical" evidence="1">
    <location>
        <begin position="135"/>
        <end position="158"/>
    </location>
</feature>
<dbReference type="InterPro" id="IPR010331">
    <property type="entry name" value="ExoD"/>
</dbReference>
<dbReference type="RefSeq" id="WP_256618130.1">
    <property type="nucleotide sequence ID" value="NZ_JANIBC010000001.1"/>
</dbReference>
<keyword evidence="1" id="KW-0812">Transmembrane</keyword>
<feature type="transmembrane region" description="Helical" evidence="1">
    <location>
        <begin position="48"/>
        <end position="68"/>
    </location>
</feature>
<reference evidence="2" key="1">
    <citation type="submission" date="2022-07" db="EMBL/GenBank/DDBJ databases">
        <title>Parvularcula maris sp. nov., an algicidal bacterium isolated from seawater.</title>
        <authorList>
            <person name="Li F."/>
        </authorList>
    </citation>
    <scope>NUCLEOTIDE SEQUENCE</scope>
    <source>
        <strain evidence="2">BGMRC 0090</strain>
    </source>
</reference>
<keyword evidence="3" id="KW-1185">Reference proteome</keyword>